<gene>
    <name evidence="1" type="ORF">IQ217_07935</name>
</gene>
<proteinExistence type="predicted"/>
<sequence>MRNDDPLGRRNGQEFEVVGLENGQVMIRWERGELRSASPLRLRLRHSHWISSRSGKQTRLY</sequence>
<dbReference type="Proteomes" id="UP000658720">
    <property type="component" value="Unassembled WGS sequence"/>
</dbReference>
<dbReference type="RefSeq" id="WP_194019530.1">
    <property type="nucleotide sequence ID" value="NZ_JADEVV010000018.1"/>
</dbReference>
<organism evidence="1 2">
    <name type="scientific">Synechocystis salina LEGE 00031</name>
    <dbReference type="NCBI Taxonomy" id="1828736"/>
    <lineage>
        <taxon>Bacteria</taxon>
        <taxon>Bacillati</taxon>
        <taxon>Cyanobacteriota</taxon>
        <taxon>Cyanophyceae</taxon>
        <taxon>Synechococcales</taxon>
        <taxon>Merismopediaceae</taxon>
        <taxon>Synechocystis</taxon>
    </lineage>
</organism>
<evidence type="ECO:0000313" key="2">
    <source>
        <dbReference type="Proteomes" id="UP000658720"/>
    </source>
</evidence>
<protein>
    <recommendedName>
        <fullName evidence="3">DUF4314 domain-containing protein</fullName>
    </recommendedName>
</protein>
<keyword evidence="2" id="KW-1185">Reference proteome</keyword>
<comment type="caution">
    <text evidence="1">The sequence shown here is derived from an EMBL/GenBank/DDBJ whole genome shotgun (WGS) entry which is preliminary data.</text>
</comment>
<evidence type="ECO:0008006" key="3">
    <source>
        <dbReference type="Google" id="ProtNLM"/>
    </source>
</evidence>
<accession>A0ABR9VR09</accession>
<name>A0ABR9VR09_9SYNC</name>
<dbReference type="EMBL" id="JADEVV010000018">
    <property type="protein sequence ID" value="MBE9253780.1"/>
    <property type="molecule type" value="Genomic_DNA"/>
</dbReference>
<reference evidence="1 2" key="1">
    <citation type="submission" date="2020-10" db="EMBL/GenBank/DDBJ databases">
        <authorList>
            <person name="Castelo-Branco R."/>
            <person name="Eusebio N."/>
            <person name="Adriana R."/>
            <person name="Vieira A."/>
            <person name="Brugerolle De Fraissinette N."/>
            <person name="Rezende De Castro R."/>
            <person name="Schneider M.P."/>
            <person name="Vasconcelos V."/>
            <person name="Leao P.N."/>
        </authorList>
    </citation>
    <scope>NUCLEOTIDE SEQUENCE [LARGE SCALE GENOMIC DNA]</scope>
    <source>
        <strain evidence="1 2">LEGE 00031</strain>
    </source>
</reference>
<evidence type="ECO:0000313" key="1">
    <source>
        <dbReference type="EMBL" id="MBE9253780.1"/>
    </source>
</evidence>